<proteinExistence type="predicted"/>
<comment type="caution">
    <text evidence="1">The sequence shown here is derived from an EMBL/GenBank/DDBJ whole genome shotgun (WGS) entry which is preliminary data.</text>
</comment>
<dbReference type="EMBL" id="ABSV01000053">
    <property type="protein sequence ID" value="EDZ73940.1"/>
    <property type="molecule type" value="Genomic_DNA"/>
</dbReference>
<gene>
    <name evidence="1" type="ORF">AWRI1631_20200</name>
</gene>
<protein>
    <submittedName>
        <fullName evidence="1">Uncharacterized protein</fullName>
    </submittedName>
</protein>
<sequence>MYFFLLKHITNSFQNLQEWQRRKQIFICKTPENTQIPKS</sequence>
<dbReference type="AlphaFoldDB" id="B5VDQ4"/>
<accession>B5VDQ4</accession>
<dbReference type="Proteomes" id="UP000008988">
    <property type="component" value="Unassembled WGS sequence"/>
</dbReference>
<evidence type="ECO:0000313" key="2">
    <source>
        <dbReference type="Proteomes" id="UP000008988"/>
    </source>
</evidence>
<name>B5VDQ4_YEAS6</name>
<reference evidence="1 2" key="1">
    <citation type="journal article" date="2008" name="FEMS Yeast Res.">
        <title>Comparative genome analysis of a Saccharomyces cerevisiae wine strain.</title>
        <authorList>
            <person name="Borneman A.R."/>
            <person name="Forgan A.H."/>
            <person name="Pretorius I.S."/>
            <person name="Chambers P.J."/>
        </authorList>
    </citation>
    <scope>NUCLEOTIDE SEQUENCE [LARGE SCALE GENOMIC DNA]</scope>
    <source>
        <strain evidence="1 2">AWRI1631</strain>
    </source>
</reference>
<organism evidence="1 2">
    <name type="scientific">Saccharomyces cerevisiae (strain AWRI1631)</name>
    <name type="common">Baker's yeast</name>
    <dbReference type="NCBI Taxonomy" id="545124"/>
    <lineage>
        <taxon>Eukaryota</taxon>
        <taxon>Fungi</taxon>
        <taxon>Dikarya</taxon>
        <taxon>Ascomycota</taxon>
        <taxon>Saccharomycotina</taxon>
        <taxon>Saccharomycetes</taxon>
        <taxon>Saccharomycetales</taxon>
        <taxon>Saccharomycetaceae</taxon>
        <taxon>Saccharomyces</taxon>
    </lineage>
</organism>
<evidence type="ECO:0000313" key="1">
    <source>
        <dbReference type="EMBL" id="EDZ73940.1"/>
    </source>
</evidence>